<dbReference type="Pfam" id="PF19290">
    <property type="entry name" value="PmbA_TldD_2nd"/>
    <property type="match status" value="1"/>
</dbReference>
<dbReference type="InterPro" id="IPR036059">
    <property type="entry name" value="TldD/PmbA_sf"/>
</dbReference>
<dbReference type="PIRSF" id="PIRSF004919">
    <property type="entry name" value="TldD"/>
    <property type="match status" value="1"/>
</dbReference>
<dbReference type="PANTHER" id="PTHR30624:SF4">
    <property type="entry name" value="METALLOPROTEASE TLDD"/>
    <property type="match status" value="1"/>
</dbReference>
<dbReference type="EC" id="3.4.24.-" evidence="8"/>
<feature type="domain" description="Metalloprotease TldD/E N-terminal" evidence="5">
    <location>
        <begin position="33"/>
        <end position="92"/>
    </location>
</feature>
<dbReference type="InterPro" id="IPR045570">
    <property type="entry name" value="Metalloprtase-TldD/E_cen_dom"/>
</dbReference>
<comment type="caution">
    <text evidence="8">The sequence shown here is derived from an EMBL/GenBank/DDBJ whole genome shotgun (WGS) entry which is preliminary data.</text>
</comment>
<keyword evidence="3 8" id="KW-0378">Hydrolase</keyword>
<gene>
    <name evidence="8" type="primary">tldD</name>
    <name evidence="8" type="ORF">ACFOMP_02215</name>
</gene>
<protein>
    <submittedName>
        <fullName evidence="8">Metalloprotease TldD</fullName>
        <ecNumber evidence="8">3.4.24.-</ecNumber>
    </submittedName>
</protein>
<feature type="domain" description="Metalloprotease TldD/E C-terminal" evidence="6">
    <location>
        <begin position="237"/>
        <end position="470"/>
    </location>
</feature>
<dbReference type="InterPro" id="IPR051463">
    <property type="entry name" value="Peptidase_U62_metallo"/>
</dbReference>
<dbReference type="Pfam" id="PF01523">
    <property type="entry name" value="PmbA_TldD_1st"/>
    <property type="match status" value="1"/>
</dbReference>
<dbReference type="GO" id="GO:0008237">
    <property type="term" value="F:metallopeptidase activity"/>
    <property type="evidence" value="ECO:0007669"/>
    <property type="project" value="UniProtKB-KW"/>
</dbReference>
<keyword evidence="4 8" id="KW-0482">Metalloprotease</keyword>
<dbReference type="Proteomes" id="UP001595596">
    <property type="component" value="Unassembled WGS sequence"/>
</dbReference>
<keyword evidence="2" id="KW-0645">Protease</keyword>
<dbReference type="InterPro" id="IPR025502">
    <property type="entry name" value="TldD"/>
</dbReference>
<evidence type="ECO:0000313" key="8">
    <source>
        <dbReference type="EMBL" id="MFC3568264.1"/>
    </source>
</evidence>
<dbReference type="NCBIfam" id="NF008006">
    <property type="entry name" value="PRK10735.1"/>
    <property type="match status" value="1"/>
</dbReference>
<comment type="similarity">
    <text evidence="1">Belongs to the peptidase U62 family.</text>
</comment>
<proteinExistence type="inferred from homology"/>
<evidence type="ECO:0000259" key="5">
    <source>
        <dbReference type="Pfam" id="PF01523"/>
    </source>
</evidence>
<dbReference type="EMBL" id="JBHRXE010000006">
    <property type="protein sequence ID" value="MFC3568264.1"/>
    <property type="molecule type" value="Genomic_DNA"/>
</dbReference>
<evidence type="ECO:0000313" key="9">
    <source>
        <dbReference type="Proteomes" id="UP001595596"/>
    </source>
</evidence>
<sequence>MTDAAFSPFETHLDQGRALRILQSALGGADDGELFLERSRSEALVFDDGRLRTASYDAEQGFGLRAVRGDVTGYAHSTEIDEASLNKAAETVRLAVGDGGGTLALPPGGEIRRLYAPVDPAESVPFAARVALLREIDAFARGLDPRVVQVSASIATSVQEVAILRPEGGLATDIRPMARLNVSVIVESNARRESGTAGGGGRIALDGLVAAEHWQGLVREALRIALVNLRSVPAPAGVMDVVLGPGWPGILLHEAVGHGLEGDFNRKGHSAFAGLMGQRVAAPGVTVVDDGTIPDRRGSISVDDEGTAPGRNVLIEDGILTGYMQDRQNARLMGVEATGNGRRQSYAHAPMPRMTNTFMLAGAEDPASILAGLEDGIYAVGFGGGQVDITNGKFVFSCTEAYRVRNGQVGDPIRGATLIGDGATALQQIRAIGNDLSLDPGIGNCGKQGQWVPVGVGLPTLRIGGLTIGGSAA</sequence>
<dbReference type="SUPFAM" id="SSF111283">
    <property type="entry name" value="Putative modulator of DNA gyrase, PmbA/TldD"/>
    <property type="match status" value="1"/>
</dbReference>
<feature type="domain" description="Metalloprotease TldD/E central" evidence="7">
    <location>
        <begin position="120"/>
        <end position="229"/>
    </location>
</feature>
<evidence type="ECO:0000256" key="2">
    <source>
        <dbReference type="ARBA" id="ARBA00022670"/>
    </source>
</evidence>
<keyword evidence="9" id="KW-1185">Reference proteome</keyword>
<dbReference type="Gene3D" id="3.30.2290.10">
    <property type="entry name" value="PmbA/TldD superfamily"/>
    <property type="match status" value="1"/>
</dbReference>
<name>A0ABV7RY76_9RHOB</name>
<dbReference type="PANTHER" id="PTHR30624">
    <property type="entry name" value="UNCHARACTERIZED PROTEIN TLDD AND PMBA"/>
    <property type="match status" value="1"/>
</dbReference>
<dbReference type="Pfam" id="PF19289">
    <property type="entry name" value="PmbA_TldD_3rd"/>
    <property type="match status" value="1"/>
</dbReference>
<organism evidence="8 9">
    <name type="scientific">Paracoccus simplex</name>
    <dbReference type="NCBI Taxonomy" id="2086346"/>
    <lineage>
        <taxon>Bacteria</taxon>
        <taxon>Pseudomonadati</taxon>
        <taxon>Pseudomonadota</taxon>
        <taxon>Alphaproteobacteria</taxon>
        <taxon>Rhodobacterales</taxon>
        <taxon>Paracoccaceae</taxon>
        <taxon>Paracoccus</taxon>
    </lineage>
</organism>
<accession>A0ABV7RY76</accession>
<dbReference type="InterPro" id="IPR045569">
    <property type="entry name" value="Metalloprtase-TldD/E_C"/>
</dbReference>
<reference evidence="9" key="1">
    <citation type="journal article" date="2019" name="Int. J. Syst. Evol. Microbiol.">
        <title>The Global Catalogue of Microorganisms (GCM) 10K type strain sequencing project: providing services to taxonomists for standard genome sequencing and annotation.</title>
        <authorList>
            <consortium name="The Broad Institute Genomics Platform"/>
            <consortium name="The Broad Institute Genome Sequencing Center for Infectious Disease"/>
            <person name="Wu L."/>
            <person name="Ma J."/>
        </authorList>
    </citation>
    <scope>NUCLEOTIDE SEQUENCE [LARGE SCALE GENOMIC DNA]</scope>
    <source>
        <strain evidence="9">VKM B-3226</strain>
    </source>
</reference>
<evidence type="ECO:0000259" key="7">
    <source>
        <dbReference type="Pfam" id="PF19290"/>
    </source>
</evidence>
<evidence type="ECO:0000256" key="4">
    <source>
        <dbReference type="ARBA" id="ARBA00023049"/>
    </source>
</evidence>
<dbReference type="InterPro" id="IPR002510">
    <property type="entry name" value="Metalloprtase-TldD/E_N"/>
</dbReference>
<dbReference type="RefSeq" id="WP_289893436.1">
    <property type="nucleotide sequence ID" value="NZ_JBHRXE010000006.1"/>
</dbReference>
<evidence type="ECO:0000256" key="1">
    <source>
        <dbReference type="ARBA" id="ARBA00005836"/>
    </source>
</evidence>
<evidence type="ECO:0000256" key="3">
    <source>
        <dbReference type="ARBA" id="ARBA00022801"/>
    </source>
</evidence>
<evidence type="ECO:0000259" key="6">
    <source>
        <dbReference type="Pfam" id="PF19289"/>
    </source>
</evidence>
<dbReference type="InterPro" id="IPR035068">
    <property type="entry name" value="TldD/PmbA_N"/>
</dbReference>